<dbReference type="InterPro" id="IPR036259">
    <property type="entry name" value="MFS_trans_sf"/>
</dbReference>
<feature type="transmembrane region" description="Helical" evidence="2">
    <location>
        <begin position="132"/>
        <end position="149"/>
    </location>
</feature>
<feature type="transmembrane region" description="Helical" evidence="2">
    <location>
        <begin position="231"/>
        <end position="249"/>
    </location>
</feature>
<feature type="transmembrane region" description="Helical" evidence="2">
    <location>
        <begin position="306"/>
        <end position="327"/>
    </location>
</feature>
<organism evidence="3 4">
    <name type="scientific">Streptococcus thermophilus M17PTZA496</name>
    <dbReference type="NCBI Taxonomy" id="1433289"/>
    <lineage>
        <taxon>Bacteria</taxon>
        <taxon>Bacillati</taxon>
        <taxon>Bacillota</taxon>
        <taxon>Bacilli</taxon>
        <taxon>Lactobacillales</taxon>
        <taxon>Streptococcaceae</taxon>
        <taxon>Streptococcus</taxon>
    </lineage>
</organism>
<accession>A0A0E2Q1E4</accession>
<dbReference type="InterPro" id="IPR053160">
    <property type="entry name" value="MFS_DHA3_Transporter"/>
</dbReference>
<dbReference type="Proteomes" id="UP000024559">
    <property type="component" value="Chromosome"/>
</dbReference>
<dbReference type="Gene3D" id="1.20.1250.20">
    <property type="entry name" value="MFS general substrate transporter like domains"/>
    <property type="match status" value="2"/>
</dbReference>
<dbReference type="GO" id="GO:0022857">
    <property type="term" value="F:transmembrane transporter activity"/>
    <property type="evidence" value="ECO:0007669"/>
    <property type="project" value="InterPro"/>
</dbReference>
<dbReference type="AlphaFoldDB" id="A0A0E2Q1E4"/>
<feature type="transmembrane region" description="Helical" evidence="2">
    <location>
        <begin position="12"/>
        <end position="32"/>
    </location>
</feature>
<dbReference type="RefSeq" id="WP_011681382.1">
    <property type="nucleotide sequence ID" value="NZ_CM002372.1"/>
</dbReference>
<dbReference type="PATRIC" id="fig|1433289.7.peg.1791"/>
<comment type="caution">
    <text evidence="3">The sequence shown here is derived from an EMBL/GenBank/DDBJ whole genome shotgun (WGS) entry which is preliminary data.</text>
</comment>
<keyword evidence="2" id="KW-0812">Transmembrane</keyword>
<dbReference type="HOGENOM" id="CLU_061768_0_0_9"/>
<name>A0A0E2Q1E4_STRTR</name>
<reference evidence="4" key="1">
    <citation type="submission" date="2013-12" db="EMBL/GenBank/DDBJ databases">
        <title>Genome sequences of Streptococcus thermophilus strains MTH17CL396 and M17PTZA496 isolated from Fontina cheese in Valle d'Aosta region (Italy).</title>
        <authorList>
            <person name="Treu L."/>
            <person name="Giacomini A."/>
            <person name="Corich V."/>
            <person name="Vendramin V."/>
            <person name="Bovo B."/>
        </authorList>
    </citation>
    <scope>NUCLEOTIDE SEQUENCE [LARGE SCALE GENOMIC DNA]</scope>
    <source>
        <strain evidence="4">M17PTZA496</strain>
    </source>
</reference>
<keyword evidence="2" id="KW-0472">Membrane</keyword>
<dbReference type="EMBL" id="AZJT01000061">
    <property type="protein sequence ID" value="ETW88550.1"/>
    <property type="molecule type" value="Genomic_DNA"/>
</dbReference>
<feature type="transmembrane region" description="Helical" evidence="2">
    <location>
        <begin position="90"/>
        <end position="112"/>
    </location>
</feature>
<evidence type="ECO:0000313" key="4">
    <source>
        <dbReference type="Proteomes" id="UP000024559"/>
    </source>
</evidence>
<feature type="transmembrane region" description="Helical" evidence="2">
    <location>
        <begin position="339"/>
        <end position="357"/>
    </location>
</feature>
<keyword evidence="2" id="KW-1133">Transmembrane helix</keyword>
<dbReference type="InterPro" id="IPR011701">
    <property type="entry name" value="MFS"/>
</dbReference>
<feature type="transmembrane region" description="Helical" evidence="2">
    <location>
        <begin position="155"/>
        <end position="175"/>
    </location>
</feature>
<sequence length="363" mass="41443">MSKKIFNLYGMNMFLSGLPYYFVGILLLKHLGFSFTEIATLSVITELCGSVFDIPLSYISSKIGYKKILAISNLLLILALWGLLFGKSNIIYISAIFFGLSESLSSGVLISYNFEIIDDEVVYKSFLKNLNTLKYIFIAIITIISPPLLHRNYIYPIIISIVFVIFSLLYLIGLPEIKKEQNNKQKFFSLDNIQNIPWLLIILGVAFSTLIMISNSYAGIFLNEQGLSLDMLGIILFMFNISMALGSYLKIKFEVSLMLPVLAILMFFQTNLIIQIIILLLMRVLNSNYNNHFYYKFNMSIEKNRAVSWSVYNLFISISFMLADFLAGIFADNFSIRSNYLIFGIVALCCLVSYSFSNREKRT</sequence>
<proteinExistence type="predicted"/>
<dbReference type="SUPFAM" id="SSF103473">
    <property type="entry name" value="MFS general substrate transporter"/>
    <property type="match status" value="1"/>
</dbReference>
<gene>
    <name evidence="3" type="ORF">X841_08640</name>
</gene>
<evidence type="ECO:0000313" key="3">
    <source>
        <dbReference type="EMBL" id="ETW88550.1"/>
    </source>
</evidence>
<protein>
    <submittedName>
        <fullName evidence="3">Transporter</fullName>
    </submittedName>
</protein>
<evidence type="ECO:0000256" key="2">
    <source>
        <dbReference type="SAM" id="Phobius"/>
    </source>
</evidence>
<feature type="transmembrane region" description="Helical" evidence="2">
    <location>
        <begin position="261"/>
        <end position="286"/>
    </location>
</feature>
<feature type="transmembrane region" description="Helical" evidence="2">
    <location>
        <begin position="68"/>
        <end position="84"/>
    </location>
</feature>
<dbReference type="Pfam" id="PF07690">
    <property type="entry name" value="MFS_1"/>
    <property type="match status" value="1"/>
</dbReference>
<dbReference type="PANTHER" id="PTHR23530:SF1">
    <property type="entry name" value="PERMEASE, MAJOR FACILITATOR SUPERFAMILY-RELATED"/>
    <property type="match status" value="1"/>
</dbReference>
<dbReference type="GO" id="GO:0005886">
    <property type="term" value="C:plasma membrane"/>
    <property type="evidence" value="ECO:0007669"/>
    <property type="project" value="UniProtKB-SubCell"/>
</dbReference>
<evidence type="ECO:0000256" key="1">
    <source>
        <dbReference type="ARBA" id="ARBA00004651"/>
    </source>
</evidence>
<dbReference type="PANTHER" id="PTHR23530">
    <property type="entry name" value="TRANSPORT PROTEIN-RELATED"/>
    <property type="match status" value="1"/>
</dbReference>
<comment type="subcellular location">
    <subcellularLocation>
        <location evidence="1">Cell membrane</location>
        <topology evidence="1">Multi-pass membrane protein</topology>
    </subcellularLocation>
</comment>
<feature type="transmembrane region" description="Helical" evidence="2">
    <location>
        <begin position="196"/>
        <end position="219"/>
    </location>
</feature>